<feature type="compositionally biased region" description="Polar residues" evidence="1">
    <location>
        <begin position="39"/>
        <end position="50"/>
    </location>
</feature>
<proteinExistence type="predicted"/>
<dbReference type="EMBL" id="JBBNAF010000007">
    <property type="protein sequence ID" value="KAK9128543.1"/>
    <property type="molecule type" value="Genomic_DNA"/>
</dbReference>
<gene>
    <name evidence="2" type="ORF">Syun_017340</name>
</gene>
<dbReference type="AlphaFoldDB" id="A0AAP0P2Z4"/>
<feature type="region of interest" description="Disordered" evidence="1">
    <location>
        <begin position="1"/>
        <end position="50"/>
    </location>
</feature>
<feature type="compositionally biased region" description="Polar residues" evidence="1">
    <location>
        <begin position="1"/>
        <end position="27"/>
    </location>
</feature>
<dbReference type="Proteomes" id="UP001420932">
    <property type="component" value="Unassembled WGS sequence"/>
</dbReference>
<keyword evidence="3" id="KW-1185">Reference proteome</keyword>
<reference evidence="2 3" key="1">
    <citation type="submission" date="2024-01" db="EMBL/GenBank/DDBJ databases">
        <title>Genome assemblies of Stephania.</title>
        <authorList>
            <person name="Yang L."/>
        </authorList>
    </citation>
    <scope>NUCLEOTIDE SEQUENCE [LARGE SCALE GENOMIC DNA]</scope>
    <source>
        <strain evidence="2">YNDBR</strain>
        <tissue evidence="2">Leaf</tissue>
    </source>
</reference>
<evidence type="ECO:0000256" key="1">
    <source>
        <dbReference type="SAM" id="MobiDB-lite"/>
    </source>
</evidence>
<name>A0AAP0P2Z4_9MAGN</name>
<evidence type="ECO:0000313" key="2">
    <source>
        <dbReference type="EMBL" id="KAK9128543.1"/>
    </source>
</evidence>
<comment type="caution">
    <text evidence="2">The sequence shown here is derived from an EMBL/GenBank/DDBJ whole genome shotgun (WGS) entry which is preliminary data.</text>
</comment>
<organism evidence="2 3">
    <name type="scientific">Stephania yunnanensis</name>
    <dbReference type="NCBI Taxonomy" id="152371"/>
    <lineage>
        <taxon>Eukaryota</taxon>
        <taxon>Viridiplantae</taxon>
        <taxon>Streptophyta</taxon>
        <taxon>Embryophyta</taxon>
        <taxon>Tracheophyta</taxon>
        <taxon>Spermatophyta</taxon>
        <taxon>Magnoliopsida</taxon>
        <taxon>Ranunculales</taxon>
        <taxon>Menispermaceae</taxon>
        <taxon>Menispermoideae</taxon>
        <taxon>Cissampelideae</taxon>
        <taxon>Stephania</taxon>
    </lineage>
</organism>
<protein>
    <submittedName>
        <fullName evidence="2">Uncharacterized protein</fullName>
    </submittedName>
</protein>
<accession>A0AAP0P2Z4</accession>
<sequence length="50" mass="5600">MQKASVHQSKSDTWNPSFSPAASQQLSPPIVARHVTHASKPNQSHSYTWR</sequence>
<evidence type="ECO:0000313" key="3">
    <source>
        <dbReference type="Proteomes" id="UP001420932"/>
    </source>
</evidence>